<evidence type="ECO:0000259" key="2">
    <source>
        <dbReference type="Pfam" id="PF20153"/>
    </source>
</evidence>
<feature type="transmembrane region" description="Helical" evidence="1">
    <location>
        <begin position="188"/>
        <end position="208"/>
    </location>
</feature>
<dbReference type="Proteomes" id="UP001362999">
    <property type="component" value="Unassembled WGS sequence"/>
</dbReference>
<name>A0AAW0BTS3_9AGAR</name>
<proteinExistence type="predicted"/>
<keyword evidence="4" id="KW-1185">Reference proteome</keyword>
<feature type="transmembrane region" description="Helical" evidence="1">
    <location>
        <begin position="128"/>
        <end position="147"/>
    </location>
</feature>
<feature type="transmembrane region" description="Helical" evidence="1">
    <location>
        <begin position="73"/>
        <end position="91"/>
    </location>
</feature>
<evidence type="ECO:0000313" key="3">
    <source>
        <dbReference type="EMBL" id="KAK7030195.1"/>
    </source>
</evidence>
<dbReference type="Gene3D" id="1.25.10.10">
    <property type="entry name" value="Leucine-rich Repeat Variant"/>
    <property type="match status" value="2"/>
</dbReference>
<reference evidence="3 4" key="1">
    <citation type="journal article" date="2024" name="J Genomics">
        <title>Draft genome sequencing and assembly of Favolaschia claudopus CIRM-BRFM 2984 isolated from oak limbs.</title>
        <authorList>
            <person name="Navarro D."/>
            <person name="Drula E."/>
            <person name="Chaduli D."/>
            <person name="Cazenave R."/>
            <person name="Ahrendt S."/>
            <person name="Wang J."/>
            <person name="Lipzen A."/>
            <person name="Daum C."/>
            <person name="Barry K."/>
            <person name="Grigoriev I.V."/>
            <person name="Favel A."/>
            <person name="Rosso M.N."/>
            <person name="Martin F."/>
        </authorList>
    </citation>
    <scope>NUCLEOTIDE SEQUENCE [LARGE SCALE GENOMIC DNA]</scope>
    <source>
        <strain evidence="3 4">CIRM-BRFM 2984</strain>
    </source>
</reference>
<dbReference type="SUPFAM" id="SSF48371">
    <property type="entry name" value="ARM repeat"/>
    <property type="match status" value="1"/>
</dbReference>
<evidence type="ECO:0000256" key="1">
    <source>
        <dbReference type="SAM" id="Phobius"/>
    </source>
</evidence>
<gene>
    <name evidence="3" type="ORF">R3P38DRAFT_897213</name>
</gene>
<evidence type="ECO:0000313" key="4">
    <source>
        <dbReference type="Proteomes" id="UP001362999"/>
    </source>
</evidence>
<sequence>MFKCRNLPDFLPLWHNPKSHEAKLDAGVDPLLDDSPCKQYCGPNAEVWKKYLTSARRFDDGLVNSLNNSVDPLLIFASLFSAILTAFLIEIRTEKTTNSLLFSIVLGEHTISDDSPFQPVSAFRWINGLWFTSLLFSLGSALGASVAKGWTTPFSTTTPGSGWSNACAHSKRWCGTQRWHLNFFVQSLPLLIHTALFLFGAGLAILLFQDDRPIAIVILTLMAIVGGAYLAPTVLRATFHDFPFRTPISEVTRMLSTGWFTRAVTPFPSIEGAQKAFALAWLLRNSLDDETTDAAIRAVAGLPFTIPVQDELVRGITASTISNRLSAELLKDTKDPAFLRQCLFALLHLVQTKPLDSEALRTLHDMVDSRNIESMPTGVHEVALCVKGRILLFYEPGTEQCEDAFFETDIRVLANCCHDPCLLRSLREVYRLRVWRTPPAHEDFASLTSTQTCKRRAAHAKLTKEASQNWVTSIPTLRGEFFKQALSSNFARSEVASFLAAASEYKAISEIVKSSAIYESILTDMTMQNGFYYDLITPFLVLSRHTDLRESLATVVVWRNILQYCSRGSREATDAMQEFRKLVKYDDVGKGVIIPEIESQLIQFLGSELSSVRESTIGLFVDISPKHLTASALLPKLVSLLDDESDGPRQAAVRLFNWWAQHLSADDKTTSIIWEQIYGIKLTRQSLVSLSDLILPNKKIFEAEIPDVGSIPGLIQTFEAEENGRYAAVRGICFLVKHSTVTGPMVTNLLVHMGSWVSDTASEAIQAIASRDGFGEAILSQGAQQQITKLLYDATWFVRRDMLRMLTNLAKDGHGAFLATPIIPHLSQAVTDSDEDVRETAINLAVSLYDYSHLSSPL</sequence>
<keyword evidence="1" id="KW-0472">Membrane</keyword>
<keyword evidence="1" id="KW-0812">Transmembrane</keyword>
<dbReference type="AlphaFoldDB" id="A0AAW0BTS3"/>
<accession>A0AAW0BTS3</accession>
<protein>
    <recommendedName>
        <fullName evidence="2">DUF6535 domain-containing protein</fullName>
    </recommendedName>
</protein>
<feature type="domain" description="DUF6535" evidence="2">
    <location>
        <begin position="48"/>
        <end position="209"/>
    </location>
</feature>
<dbReference type="InterPro" id="IPR016024">
    <property type="entry name" value="ARM-type_fold"/>
</dbReference>
<keyword evidence="1" id="KW-1133">Transmembrane helix</keyword>
<dbReference type="InterPro" id="IPR011989">
    <property type="entry name" value="ARM-like"/>
</dbReference>
<dbReference type="InterPro" id="IPR045338">
    <property type="entry name" value="DUF6535"/>
</dbReference>
<dbReference type="EMBL" id="JAWWNJ010000026">
    <property type="protein sequence ID" value="KAK7030195.1"/>
    <property type="molecule type" value="Genomic_DNA"/>
</dbReference>
<comment type="caution">
    <text evidence="3">The sequence shown here is derived from an EMBL/GenBank/DDBJ whole genome shotgun (WGS) entry which is preliminary data.</text>
</comment>
<organism evidence="3 4">
    <name type="scientific">Favolaschia claudopus</name>
    <dbReference type="NCBI Taxonomy" id="2862362"/>
    <lineage>
        <taxon>Eukaryota</taxon>
        <taxon>Fungi</taxon>
        <taxon>Dikarya</taxon>
        <taxon>Basidiomycota</taxon>
        <taxon>Agaricomycotina</taxon>
        <taxon>Agaricomycetes</taxon>
        <taxon>Agaricomycetidae</taxon>
        <taxon>Agaricales</taxon>
        <taxon>Marasmiineae</taxon>
        <taxon>Mycenaceae</taxon>
        <taxon>Favolaschia</taxon>
    </lineage>
</organism>
<dbReference type="Pfam" id="PF20153">
    <property type="entry name" value="DUF6535"/>
    <property type="match status" value="1"/>
</dbReference>
<feature type="transmembrane region" description="Helical" evidence="1">
    <location>
        <begin position="215"/>
        <end position="235"/>
    </location>
</feature>